<keyword evidence="4" id="KW-1185">Reference proteome</keyword>
<protein>
    <submittedName>
        <fullName evidence="3">Ammonia monooxygenase</fullName>
    </submittedName>
</protein>
<dbReference type="STRING" id="1122125.GCA_000423185_03015"/>
<organism evidence="3 4">
    <name type="scientific">Inquilinus limosus</name>
    <dbReference type="NCBI Taxonomy" id="171674"/>
    <lineage>
        <taxon>Bacteria</taxon>
        <taxon>Pseudomonadati</taxon>
        <taxon>Pseudomonadota</taxon>
        <taxon>Alphaproteobacteria</taxon>
        <taxon>Rhodospirillales</taxon>
        <taxon>Rhodospirillaceae</taxon>
        <taxon>Inquilinus</taxon>
    </lineage>
</organism>
<dbReference type="PANTHER" id="PTHR38457:SF1">
    <property type="entry name" value="REGULATOR ABRB-RELATED"/>
    <property type="match status" value="1"/>
</dbReference>
<dbReference type="GO" id="GO:0010468">
    <property type="term" value="P:regulation of gene expression"/>
    <property type="evidence" value="ECO:0007669"/>
    <property type="project" value="InterPro"/>
</dbReference>
<dbReference type="GO" id="GO:0016020">
    <property type="term" value="C:membrane"/>
    <property type="evidence" value="ECO:0007669"/>
    <property type="project" value="InterPro"/>
</dbReference>
<name>A0A211ZM91_9PROT</name>
<accession>A0A211ZM91</accession>
<keyword evidence="3" id="KW-0503">Monooxygenase</keyword>
<keyword evidence="2" id="KW-0812">Transmembrane</keyword>
<evidence type="ECO:0000313" key="3">
    <source>
        <dbReference type="EMBL" id="OWJ66395.1"/>
    </source>
</evidence>
<keyword evidence="2" id="KW-0472">Membrane</keyword>
<dbReference type="PANTHER" id="PTHR38457">
    <property type="entry name" value="REGULATOR ABRB-RELATED"/>
    <property type="match status" value="1"/>
</dbReference>
<dbReference type="EMBL" id="NHON01000024">
    <property type="protein sequence ID" value="OWJ66395.1"/>
    <property type="molecule type" value="Genomic_DNA"/>
</dbReference>
<feature type="transmembrane region" description="Helical" evidence="2">
    <location>
        <begin position="75"/>
        <end position="97"/>
    </location>
</feature>
<evidence type="ECO:0000313" key="4">
    <source>
        <dbReference type="Proteomes" id="UP000196655"/>
    </source>
</evidence>
<dbReference type="OrthoDB" id="9809910at2"/>
<feature type="transmembrane region" description="Helical" evidence="2">
    <location>
        <begin position="162"/>
        <end position="180"/>
    </location>
</feature>
<dbReference type="AlphaFoldDB" id="A0A211ZM91"/>
<feature type="transmembrane region" description="Helical" evidence="2">
    <location>
        <begin position="371"/>
        <end position="388"/>
    </location>
</feature>
<proteinExistence type="predicted"/>
<reference evidence="4" key="1">
    <citation type="submission" date="2017-05" db="EMBL/GenBank/DDBJ databases">
        <authorList>
            <person name="Macchi M."/>
            <person name="Festa S."/>
            <person name="Coppotelli B.M."/>
            <person name="Morelli I.S."/>
        </authorList>
    </citation>
    <scope>NUCLEOTIDE SEQUENCE [LARGE SCALE GENOMIC DNA]</scope>
    <source>
        <strain evidence="4">I</strain>
    </source>
</reference>
<evidence type="ECO:0000256" key="1">
    <source>
        <dbReference type="SAM" id="MobiDB-lite"/>
    </source>
</evidence>
<dbReference type="InterPro" id="IPR017516">
    <property type="entry name" value="AbrB_dup"/>
</dbReference>
<feature type="transmembrane region" description="Helical" evidence="2">
    <location>
        <begin position="51"/>
        <end position="68"/>
    </location>
</feature>
<keyword evidence="3" id="KW-0560">Oxidoreductase</keyword>
<feature type="transmembrane region" description="Helical" evidence="2">
    <location>
        <begin position="230"/>
        <end position="248"/>
    </location>
</feature>
<dbReference type="GO" id="GO:0004497">
    <property type="term" value="F:monooxygenase activity"/>
    <property type="evidence" value="ECO:0007669"/>
    <property type="project" value="UniProtKB-KW"/>
</dbReference>
<dbReference type="Pfam" id="PF05145">
    <property type="entry name" value="AbrB"/>
    <property type="match status" value="1"/>
</dbReference>
<dbReference type="PIRSF" id="PIRSF038991">
    <property type="entry name" value="Protein_AbrB"/>
    <property type="match status" value="1"/>
</dbReference>
<dbReference type="NCBIfam" id="TIGR03082">
    <property type="entry name" value="Gneg_AbrB_dup"/>
    <property type="match status" value="2"/>
</dbReference>
<keyword evidence="2" id="KW-1133">Transmembrane helix</keyword>
<feature type="compositionally biased region" description="Polar residues" evidence="1">
    <location>
        <begin position="1"/>
        <end position="15"/>
    </location>
</feature>
<feature type="transmembrane region" description="Helical" evidence="2">
    <location>
        <begin position="131"/>
        <end position="150"/>
    </location>
</feature>
<feature type="transmembrane region" description="Helical" evidence="2">
    <location>
        <begin position="103"/>
        <end position="126"/>
    </location>
</feature>
<dbReference type="InterPro" id="IPR007820">
    <property type="entry name" value="AbrB_fam"/>
</dbReference>
<feature type="transmembrane region" description="Helical" evidence="2">
    <location>
        <begin position="192"/>
        <end position="210"/>
    </location>
</feature>
<evidence type="ECO:0000256" key="2">
    <source>
        <dbReference type="SAM" id="Phobius"/>
    </source>
</evidence>
<feature type="transmembrane region" description="Helical" evidence="2">
    <location>
        <begin position="281"/>
        <end position="300"/>
    </location>
</feature>
<comment type="caution">
    <text evidence="3">The sequence shown here is derived from an EMBL/GenBank/DDBJ whole genome shotgun (WGS) entry which is preliminary data.</text>
</comment>
<feature type="transmembrane region" description="Helical" evidence="2">
    <location>
        <begin position="307"/>
        <end position="329"/>
    </location>
</feature>
<dbReference type="Proteomes" id="UP000196655">
    <property type="component" value="Unassembled WGS sequence"/>
</dbReference>
<sequence>MASPWSLSCPASESSPRPPTSCSASPEAESEAAVVTVNGPALPALARLPRAGQWAVLLAASAAIAALLEMAALPAALLLGPMIAGILLGVGGGTIRVPRKPYFGAQAIIGCLIAGAITSSIVVSFLRDWPLFLAIVLSTLFASSVLGWMMSRWQVVPGTTGVWGSSPGAATAMVLMAEAFGADARLVAFMQYLRVVCVATAASLIARFWVDAGDAGPAAIVWFPPIDAGPFAATLILAGLGAAAGWRLRIPAGPMLVPMVVGAVLHSLGLIEIALPEWLLAAAYALIGWNIGLGFTRSVLVHAARALLQILLSIIALIAFCGGLAFVLVRTLGVDPLTAYLATSPGGMDSIAIIAASSDVDLPFVMALQTVRFFLVVLLGPAVARFIARRSPHAT</sequence>
<feature type="transmembrane region" description="Helical" evidence="2">
    <location>
        <begin position="255"/>
        <end position="275"/>
    </location>
</feature>
<gene>
    <name evidence="3" type="ORF">BWR60_14545</name>
</gene>
<feature type="region of interest" description="Disordered" evidence="1">
    <location>
        <begin position="1"/>
        <end position="25"/>
    </location>
</feature>